<proteinExistence type="predicted"/>
<dbReference type="InterPro" id="IPR007433">
    <property type="entry name" value="DUF481"/>
</dbReference>
<protein>
    <submittedName>
        <fullName evidence="2">DUF481 domain-containing protein</fullName>
    </submittedName>
</protein>
<accession>A0A7M1B4Y3</accession>
<name>A0A7M1B4Y3_9BACT</name>
<evidence type="ECO:0000313" key="2">
    <source>
        <dbReference type="EMBL" id="QOP44784.1"/>
    </source>
</evidence>
<dbReference type="AlphaFoldDB" id="A0A7M1B4Y3"/>
<evidence type="ECO:0000313" key="3">
    <source>
        <dbReference type="Proteomes" id="UP000593580"/>
    </source>
</evidence>
<feature type="chain" id="PRO_5032304833" evidence="1">
    <location>
        <begin position="22"/>
        <end position="412"/>
    </location>
</feature>
<evidence type="ECO:0000256" key="1">
    <source>
        <dbReference type="SAM" id="SignalP"/>
    </source>
</evidence>
<dbReference type="Pfam" id="PF04338">
    <property type="entry name" value="DUF481"/>
    <property type="match status" value="1"/>
</dbReference>
<keyword evidence="1" id="KW-0732">Signal</keyword>
<keyword evidence="3" id="KW-1185">Reference proteome</keyword>
<gene>
    <name evidence="2" type="ORF">FM071_00090</name>
</gene>
<organism evidence="2 3">
    <name type="scientific">Sulfurimonas paralvinellae</name>
    <dbReference type="NCBI Taxonomy" id="317658"/>
    <lineage>
        <taxon>Bacteria</taxon>
        <taxon>Pseudomonadati</taxon>
        <taxon>Campylobacterota</taxon>
        <taxon>Epsilonproteobacteria</taxon>
        <taxon>Campylobacterales</taxon>
        <taxon>Sulfurimonadaceae</taxon>
        <taxon>Sulfurimonas</taxon>
    </lineage>
</organism>
<dbReference type="KEGG" id="spal:FM071_00090"/>
<feature type="signal peptide" evidence="1">
    <location>
        <begin position="1"/>
        <end position="21"/>
    </location>
</feature>
<sequence>MANSSCMKFIFLCLLLYSSLAALQNSDTNSTNKLSVDETKLIKIEDTSGLSEDEVRQVAKKIDKKEAKKNKEIKKRVRWEDLSPTPVQSDWVETKSGEWFRGKIKGLYNDKLEFDSDEVGVYTFDLDDIKAIKSYQILSVNIENLASISGILRLDGDKLTIIQGDEKYLFPKSQIVSFAPDAELERNLWSGKITFNLDIRSGNTKQADYASQIALKRRTARSILAFDYLGRISFKDNEEIANDHRINEKYDRYITRHFFWTPLFSEYYTDKYKNIKHQATAGFGLGYTLIDTKKTLWNLSGGPAVIYTQFYTVETGHNGSNYSPAMELSTKFERELSAITDFTYDYKLTFSDRDAGVYKHHMIIKFENDLTSWFDLDFTAIWDYVDKPTEDAQGIKPKSSDYQFLVGLGIEF</sequence>
<dbReference type="EMBL" id="CP041406">
    <property type="protein sequence ID" value="QOP44784.1"/>
    <property type="molecule type" value="Genomic_DNA"/>
</dbReference>
<dbReference type="Proteomes" id="UP000593580">
    <property type="component" value="Chromosome"/>
</dbReference>
<reference evidence="2 3" key="1">
    <citation type="submission" date="2019-07" db="EMBL/GenBank/DDBJ databases">
        <title>Sulfurimonas paralvinellae sp. nov., a novel mesophilic, hydrogen- and sulfur-oxidizing chemolithoautotroph within the Epsilonproteo- bacteria isolated from a deep-sea hydrothermal vent polychaete nest, reclassification of Thiomicrospira denitrificans as Sulfurimonas denitrificans comb. nov. and emended description of the genus Sulfurimonas.</title>
        <authorList>
            <person name="Wang S."/>
            <person name="Jiang L."/>
            <person name="Shao Z."/>
        </authorList>
    </citation>
    <scope>NUCLEOTIDE SEQUENCE [LARGE SCALE GENOMIC DNA]</scope>
    <source>
        <strain evidence="2 3">GO25</strain>
    </source>
</reference>